<dbReference type="GeneID" id="107956313"/>
<dbReference type="RefSeq" id="XP_016747508.1">
    <property type="nucleotide sequence ID" value="XM_016892019.1"/>
</dbReference>
<dbReference type="KEGG" id="ghi:107956313"/>
<reference evidence="2" key="2">
    <citation type="submission" date="2025-08" db="UniProtKB">
        <authorList>
            <consortium name="RefSeq"/>
        </authorList>
    </citation>
    <scope>IDENTIFICATION</scope>
</reference>
<evidence type="ECO:0000313" key="2">
    <source>
        <dbReference type="RefSeq" id="XP_016747508.1"/>
    </source>
</evidence>
<name>A0A1U8PB15_GOSHI</name>
<dbReference type="PANTHER" id="PTHR15503">
    <property type="entry name" value="LDOC1 RELATED"/>
    <property type="match status" value="1"/>
</dbReference>
<dbReference type="Pfam" id="PF08284">
    <property type="entry name" value="RVP_2"/>
    <property type="match status" value="1"/>
</dbReference>
<protein>
    <recommendedName>
        <fullName evidence="3">DNA/RNA polymerases superfamily protein</fullName>
    </recommendedName>
</protein>
<evidence type="ECO:0000313" key="1">
    <source>
        <dbReference type="Proteomes" id="UP000818029"/>
    </source>
</evidence>
<dbReference type="PaxDb" id="3635-A0A1U8PB15"/>
<dbReference type="PANTHER" id="PTHR15503:SF45">
    <property type="entry name" value="RNA-DIRECTED DNA POLYMERASE HOMOLOG"/>
    <property type="match status" value="1"/>
</dbReference>
<dbReference type="InterPro" id="IPR043502">
    <property type="entry name" value="DNA/RNA_pol_sf"/>
</dbReference>
<evidence type="ECO:0008006" key="3">
    <source>
        <dbReference type="Google" id="ProtNLM"/>
    </source>
</evidence>
<proteinExistence type="predicted"/>
<sequence>MFSEVVNSHREAVVRPRVEIVWAVVVEQWAEVLVILRRDKGSTYSYVACTVTEKLGILIENTPSGITVLSPLGQSVRVNKVFRDVPLEIQGVIFLADIMELFFRRIRPNTGHGLVIIRAKVDKEVVVIGERRNYLSNVTSALRAEKLVCKGYEAFLAYVSVLNVGDSSVKDIRTVKDFSDIFPEQLLRLHPEREVEFGIELLPGMIVVSIVPYKMALKELVELKAQIQELLDRGFIQPSMSP</sequence>
<gene>
    <name evidence="2" type="primary">LOC107956313</name>
</gene>
<keyword evidence="1" id="KW-1185">Reference proteome</keyword>
<reference evidence="1" key="1">
    <citation type="journal article" date="2020" name="Nat. Genet.">
        <title>Genomic diversifications of five Gossypium allopolyploid species and their impact on cotton improvement.</title>
        <authorList>
            <person name="Chen Z.J."/>
            <person name="Sreedasyam A."/>
            <person name="Ando A."/>
            <person name="Song Q."/>
            <person name="De Santiago L.M."/>
            <person name="Hulse-Kemp A.M."/>
            <person name="Ding M."/>
            <person name="Ye W."/>
            <person name="Kirkbride R.C."/>
            <person name="Jenkins J."/>
            <person name="Plott C."/>
            <person name="Lovell J."/>
            <person name="Lin Y.M."/>
            <person name="Vaughn R."/>
            <person name="Liu B."/>
            <person name="Simpson S."/>
            <person name="Scheffler B.E."/>
            <person name="Wen L."/>
            <person name="Saski C.A."/>
            <person name="Grover C.E."/>
            <person name="Hu G."/>
            <person name="Conover J.L."/>
            <person name="Carlson J.W."/>
            <person name="Shu S."/>
            <person name="Boston L.B."/>
            <person name="Williams M."/>
            <person name="Peterson D.G."/>
            <person name="McGee K."/>
            <person name="Jones D.C."/>
            <person name="Wendel J.F."/>
            <person name="Stelly D.M."/>
            <person name="Grimwood J."/>
            <person name="Schmutz J."/>
        </authorList>
    </citation>
    <scope>NUCLEOTIDE SEQUENCE [LARGE SCALE GENOMIC DNA]</scope>
    <source>
        <strain evidence="1">cv. TM-1</strain>
    </source>
</reference>
<organism evidence="1 2">
    <name type="scientific">Gossypium hirsutum</name>
    <name type="common">Upland cotton</name>
    <name type="synonym">Gossypium mexicanum</name>
    <dbReference type="NCBI Taxonomy" id="3635"/>
    <lineage>
        <taxon>Eukaryota</taxon>
        <taxon>Viridiplantae</taxon>
        <taxon>Streptophyta</taxon>
        <taxon>Embryophyta</taxon>
        <taxon>Tracheophyta</taxon>
        <taxon>Spermatophyta</taxon>
        <taxon>Magnoliopsida</taxon>
        <taxon>eudicotyledons</taxon>
        <taxon>Gunneridae</taxon>
        <taxon>Pentapetalae</taxon>
        <taxon>rosids</taxon>
        <taxon>malvids</taxon>
        <taxon>Malvales</taxon>
        <taxon>Malvaceae</taxon>
        <taxon>Malvoideae</taxon>
        <taxon>Gossypium</taxon>
    </lineage>
</organism>
<dbReference type="InterPro" id="IPR032567">
    <property type="entry name" value="RTL1-rel"/>
</dbReference>
<dbReference type="SUPFAM" id="SSF56672">
    <property type="entry name" value="DNA/RNA polymerases"/>
    <property type="match status" value="1"/>
</dbReference>
<dbReference type="STRING" id="3635.A0A1U8PB15"/>
<dbReference type="Proteomes" id="UP000818029">
    <property type="component" value="Chromosome A07"/>
</dbReference>
<dbReference type="AlphaFoldDB" id="A0A1U8PB15"/>
<dbReference type="Gene3D" id="3.10.10.10">
    <property type="entry name" value="HIV Type 1 Reverse Transcriptase, subunit A, domain 1"/>
    <property type="match status" value="1"/>
</dbReference>
<accession>A0A1U8PB15</accession>